<reference evidence="3" key="1">
    <citation type="submission" date="2016-10" db="EMBL/GenBank/DDBJ databases">
        <authorList>
            <person name="Varghese N."/>
            <person name="Submissions S."/>
        </authorList>
    </citation>
    <scope>NUCLEOTIDE SEQUENCE [LARGE SCALE GENOMIC DNA]</scope>
    <source>
        <strain evidence="3">CGMCC 1.10658</strain>
    </source>
</reference>
<dbReference type="AlphaFoldDB" id="A0A1G9AA72"/>
<dbReference type="SMART" id="SM00953">
    <property type="entry name" value="RES"/>
    <property type="match status" value="1"/>
</dbReference>
<feature type="domain" description="RES" evidence="1">
    <location>
        <begin position="70"/>
        <end position="217"/>
    </location>
</feature>
<protein>
    <submittedName>
        <fullName evidence="2">RES domain-containing protein</fullName>
    </submittedName>
</protein>
<dbReference type="OrthoDB" id="9799238at2"/>
<dbReference type="Proteomes" id="UP000199305">
    <property type="component" value="Unassembled WGS sequence"/>
</dbReference>
<accession>A0A1G9AA72</accession>
<evidence type="ECO:0000313" key="3">
    <source>
        <dbReference type="Proteomes" id="UP000199305"/>
    </source>
</evidence>
<dbReference type="InterPro" id="IPR014914">
    <property type="entry name" value="RES_dom"/>
</dbReference>
<dbReference type="STRING" id="658219.SAMN05216212_1915"/>
<dbReference type="RefSeq" id="WP_139169463.1">
    <property type="nucleotide sequence ID" value="NZ_FNFH01000003.1"/>
</dbReference>
<dbReference type="EMBL" id="FNFH01000003">
    <property type="protein sequence ID" value="SDK24262.1"/>
    <property type="molecule type" value="Genomic_DNA"/>
</dbReference>
<dbReference type="Pfam" id="PF08808">
    <property type="entry name" value="RES"/>
    <property type="match status" value="1"/>
</dbReference>
<keyword evidence="3" id="KW-1185">Reference proteome</keyword>
<proteinExistence type="predicted"/>
<gene>
    <name evidence="2" type="ORF">SAMN05216212_1915</name>
</gene>
<evidence type="ECO:0000259" key="1">
    <source>
        <dbReference type="SMART" id="SM00953"/>
    </source>
</evidence>
<name>A0A1G9AA72_9GAMM</name>
<sequence length="261" mass="28923">MTGGIQELIDTTSQRIMGRLFRIVESQEDVATRSLVDSVQKQEALENLLERSKPRRLPGSEHLHYLLATPFRYPPLPWGSRFGSVAENGIFYGSKTITTVLAESAYYRLVFLRDMVQSPADPITSYHTIFSARYCLDPGVRLQEPAWEAYWDRLSDPARYQPCQQMAKSLRGAGVAGIETPSARARQAATGPFPPTDDEGINVALFSPGALFRRTPAHEAEVIAETGPEGVAFLLKLGDRSETRSFPVAPFLVEGEIPRPA</sequence>
<organism evidence="2 3">
    <name type="scientific">Microbulbifer yueqingensis</name>
    <dbReference type="NCBI Taxonomy" id="658219"/>
    <lineage>
        <taxon>Bacteria</taxon>
        <taxon>Pseudomonadati</taxon>
        <taxon>Pseudomonadota</taxon>
        <taxon>Gammaproteobacteria</taxon>
        <taxon>Cellvibrionales</taxon>
        <taxon>Microbulbiferaceae</taxon>
        <taxon>Microbulbifer</taxon>
    </lineage>
</organism>
<evidence type="ECO:0000313" key="2">
    <source>
        <dbReference type="EMBL" id="SDK24262.1"/>
    </source>
</evidence>